<evidence type="ECO:0000313" key="1">
    <source>
        <dbReference type="EMBL" id="KAF4351571.1"/>
    </source>
</evidence>
<gene>
    <name evidence="1" type="ORF">G4B88_000609</name>
</gene>
<evidence type="ECO:0000313" key="2">
    <source>
        <dbReference type="Proteomes" id="UP000583929"/>
    </source>
</evidence>
<organism evidence="1 2">
    <name type="scientific">Cannabis sativa</name>
    <name type="common">Hemp</name>
    <name type="synonym">Marijuana</name>
    <dbReference type="NCBI Taxonomy" id="3483"/>
    <lineage>
        <taxon>Eukaryota</taxon>
        <taxon>Viridiplantae</taxon>
        <taxon>Streptophyta</taxon>
        <taxon>Embryophyta</taxon>
        <taxon>Tracheophyta</taxon>
        <taxon>Spermatophyta</taxon>
        <taxon>Magnoliopsida</taxon>
        <taxon>eudicotyledons</taxon>
        <taxon>Gunneridae</taxon>
        <taxon>Pentapetalae</taxon>
        <taxon>rosids</taxon>
        <taxon>fabids</taxon>
        <taxon>Rosales</taxon>
        <taxon>Cannabaceae</taxon>
        <taxon>Cannabis</taxon>
    </lineage>
</organism>
<name>A0A7J6DZS6_CANSA</name>
<dbReference type="Proteomes" id="UP000583929">
    <property type="component" value="Unassembled WGS sequence"/>
</dbReference>
<proteinExistence type="predicted"/>
<protein>
    <submittedName>
        <fullName evidence="1">Uncharacterized protein</fullName>
    </submittedName>
</protein>
<sequence>MALGLGRIHEAASASSFSEKERPFLISKISSLLFNFKGNSCTVHLLPASFTTSLSPFLHVDHNSITYQSLTITYDDDGVEGDQSDDDSLPLIRDERCDGIGFITAMDSFCK</sequence>
<comment type="caution">
    <text evidence="1">The sequence shown here is derived from an EMBL/GenBank/DDBJ whole genome shotgun (WGS) entry which is preliminary data.</text>
</comment>
<reference evidence="1 2" key="1">
    <citation type="journal article" date="2020" name="bioRxiv">
        <title>Sequence and annotation of 42 cannabis genomes reveals extensive copy number variation in cannabinoid synthesis and pathogen resistance genes.</title>
        <authorList>
            <person name="Mckernan K.J."/>
            <person name="Helbert Y."/>
            <person name="Kane L.T."/>
            <person name="Ebling H."/>
            <person name="Zhang L."/>
            <person name="Liu B."/>
            <person name="Eaton Z."/>
            <person name="Mclaughlin S."/>
            <person name="Kingan S."/>
            <person name="Baybayan P."/>
            <person name="Concepcion G."/>
            <person name="Jordan M."/>
            <person name="Riva A."/>
            <person name="Barbazuk W."/>
            <person name="Harkins T."/>
        </authorList>
    </citation>
    <scope>NUCLEOTIDE SEQUENCE [LARGE SCALE GENOMIC DNA]</scope>
    <source>
        <strain evidence="2">cv. Jamaican Lion 4</strain>
        <tissue evidence="1">Leaf</tissue>
    </source>
</reference>
<accession>A0A7J6DZS6</accession>
<dbReference type="AlphaFoldDB" id="A0A7J6DZS6"/>
<keyword evidence="2" id="KW-1185">Reference proteome</keyword>
<dbReference type="EMBL" id="JAATIQ010000553">
    <property type="protein sequence ID" value="KAF4351571.1"/>
    <property type="molecule type" value="Genomic_DNA"/>
</dbReference>